<keyword evidence="4 9" id="KW-0547">Nucleotide-binding</keyword>
<feature type="binding site" evidence="9">
    <location>
        <begin position="26"/>
        <end position="29"/>
    </location>
    <ligand>
        <name>ATP</name>
        <dbReference type="ChEBI" id="CHEBI:30616"/>
    </ligand>
</feature>
<keyword evidence="13" id="KW-1185">Reference proteome</keyword>
<feature type="binding site" evidence="9">
    <location>
        <position position="490"/>
    </location>
    <ligand>
        <name>ATP</name>
        <dbReference type="ChEBI" id="CHEBI:30616"/>
    </ligand>
</feature>
<dbReference type="Proteomes" id="UP001501690">
    <property type="component" value="Unassembled WGS sequence"/>
</dbReference>
<evidence type="ECO:0000313" key="13">
    <source>
        <dbReference type="Proteomes" id="UP001501690"/>
    </source>
</evidence>
<dbReference type="SUPFAM" id="SSF48592">
    <property type="entry name" value="GroEL equatorial domain-like"/>
    <property type="match status" value="1"/>
</dbReference>
<feature type="binding site" evidence="9">
    <location>
        <position position="410"/>
    </location>
    <ligand>
        <name>ATP</name>
        <dbReference type="ChEBI" id="CHEBI:30616"/>
    </ligand>
</feature>
<comment type="caution">
    <text evidence="9">Lacks conserved residue(s) required for the propagation of feature annotation.</text>
</comment>
<gene>
    <name evidence="9 12" type="primary">groL</name>
    <name evidence="9" type="synonym">groEL</name>
    <name evidence="12" type="ORF">GCM10009808_14890</name>
</gene>
<dbReference type="InterPro" id="IPR027410">
    <property type="entry name" value="TCP-1-like_intermed_sf"/>
</dbReference>
<dbReference type="NCBIfam" id="NF009489">
    <property type="entry name" value="PRK12851.1"/>
    <property type="match status" value="1"/>
</dbReference>
<feature type="binding site" evidence="9">
    <location>
        <begin position="474"/>
        <end position="476"/>
    </location>
    <ligand>
        <name>ATP</name>
        <dbReference type="ChEBI" id="CHEBI:30616"/>
    </ligand>
</feature>
<organism evidence="12 13">
    <name type="scientific">Microbacterium sediminicola</name>
    <dbReference type="NCBI Taxonomy" id="415210"/>
    <lineage>
        <taxon>Bacteria</taxon>
        <taxon>Bacillati</taxon>
        <taxon>Actinomycetota</taxon>
        <taxon>Actinomycetes</taxon>
        <taxon>Micrococcales</taxon>
        <taxon>Microbacteriaceae</taxon>
        <taxon>Microbacterium</taxon>
    </lineage>
</organism>
<evidence type="ECO:0000256" key="7">
    <source>
        <dbReference type="ARBA" id="ARBA00023235"/>
    </source>
</evidence>
<evidence type="ECO:0000313" key="12">
    <source>
        <dbReference type="EMBL" id="GAA1698413.1"/>
    </source>
</evidence>
<proteinExistence type="inferred from homology"/>
<keyword evidence="7 9" id="KW-0413">Isomerase</keyword>
<dbReference type="PRINTS" id="PR00298">
    <property type="entry name" value="CHAPERONIN60"/>
</dbReference>
<dbReference type="Gene3D" id="1.10.560.10">
    <property type="entry name" value="GroEL-like equatorial domain"/>
    <property type="match status" value="1"/>
</dbReference>
<evidence type="ECO:0000256" key="10">
    <source>
        <dbReference type="RuleBase" id="RU000418"/>
    </source>
</evidence>
<keyword evidence="5 9" id="KW-0067">ATP-binding</keyword>
<dbReference type="CDD" id="cd03344">
    <property type="entry name" value="GroEL"/>
    <property type="match status" value="1"/>
</dbReference>
<dbReference type="EMBL" id="BAAAPL010000001">
    <property type="protein sequence ID" value="GAA1698413.1"/>
    <property type="molecule type" value="Genomic_DNA"/>
</dbReference>
<reference evidence="12 13" key="1">
    <citation type="journal article" date="2019" name="Int. J. Syst. Evol. Microbiol.">
        <title>The Global Catalogue of Microorganisms (GCM) 10K type strain sequencing project: providing services to taxonomists for standard genome sequencing and annotation.</title>
        <authorList>
            <consortium name="The Broad Institute Genomics Platform"/>
            <consortium name="The Broad Institute Genome Sequencing Center for Infectious Disease"/>
            <person name="Wu L."/>
            <person name="Ma J."/>
        </authorList>
    </citation>
    <scope>NUCLEOTIDE SEQUENCE [LARGE SCALE GENOMIC DNA]</scope>
    <source>
        <strain evidence="12 13">JCM 15577</strain>
    </source>
</reference>
<evidence type="ECO:0000256" key="1">
    <source>
        <dbReference type="ARBA" id="ARBA00004191"/>
    </source>
</evidence>
<comment type="subunit">
    <text evidence="9 11">Forms a cylinder of 14 subunits composed of two heptameric rings stacked back-to-back. Interacts with the co-chaperonin GroES.</text>
</comment>
<evidence type="ECO:0000256" key="8">
    <source>
        <dbReference type="ARBA" id="ARBA00025702"/>
    </source>
</evidence>
<comment type="similarity">
    <text evidence="3 9 10">Belongs to the chaperonin (HSP60) family.</text>
</comment>
<sequence>MIAFDEEARRGLERGLNILADAVKVTLGPRGRNVVLEKKWGAPTITNDGVSIAKEIELDDPYEKIGAELVKEVAKKTDDVAGDGTTTATVLAQALVREGLRNVAAGADPISLKKGIEKAVKAVTDELLASAKEVESKEQIAATASISAADPEIGALIAEAIDKVGKEGVVTVEESNTFGTELELTEGMRFDKGYLNPYFVTDPERQEAVFEDPYILIANQKISNIKDLLPVVDKVIQEGKELLIIAEDVEGEALATLVLNKIRGIFKSAAVKAPGFGDRRKAQLQDIAILTGGQVITEEVGLKLENATLDLLGRARKVIITKDETTIVEGAGDASLIEGRVTQIRREIDNTDSDYDREKLQERLAKLAGGVAVIKAGAATEVELKERKHRIEDAVRNAKAAVEEGIVPGGGVALIQAGTKALAGLELAGDEATGANIVKVAIEAPLKQIALNAGLEPGVVANKVSELPTGHGLNAATGEYTDLFVQGIIDPAKVTRSALQNAASIAGLFLTTEAVVADKPEKTPAVPADPTGGMDF</sequence>
<dbReference type="Pfam" id="PF00118">
    <property type="entry name" value="Cpn60_TCP1"/>
    <property type="match status" value="1"/>
</dbReference>
<evidence type="ECO:0000256" key="5">
    <source>
        <dbReference type="ARBA" id="ARBA00022840"/>
    </source>
</evidence>
<evidence type="ECO:0000256" key="3">
    <source>
        <dbReference type="ARBA" id="ARBA00006607"/>
    </source>
</evidence>
<dbReference type="HAMAP" id="MF_00600">
    <property type="entry name" value="CH60"/>
    <property type="match status" value="1"/>
</dbReference>
<keyword evidence="6 9" id="KW-0143">Chaperone</keyword>
<feature type="binding site" evidence="9">
    <location>
        <begin position="83"/>
        <end position="87"/>
    </location>
    <ligand>
        <name>ATP</name>
        <dbReference type="ChEBI" id="CHEBI:30616"/>
    </ligand>
</feature>
<comment type="caution">
    <text evidence="12">The sequence shown here is derived from an EMBL/GenBank/DDBJ whole genome shotgun (WGS) entry which is preliminary data.</text>
</comment>
<dbReference type="Gene3D" id="3.30.260.10">
    <property type="entry name" value="TCP-1-like chaperonin intermediate domain"/>
    <property type="match status" value="1"/>
</dbReference>
<evidence type="ECO:0000256" key="9">
    <source>
        <dbReference type="HAMAP-Rule" id="MF_00600"/>
    </source>
</evidence>
<dbReference type="PROSITE" id="PS00296">
    <property type="entry name" value="CHAPERONINS_CPN60"/>
    <property type="match status" value="1"/>
</dbReference>
<evidence type="ECO:0000256" key="6">
    <source>
        <dbReference type="ARBA" id="ARBA00023186"/>
    </source>
</evidence>
<evidence type="ECO:0000256" key="2">
    <source>
        <dbReference type="ARBA" id="ARBA00004241"/>
    </source>
</evidence>
<dbReference type="SUPFAM" id="SSF52029">
    <property type="entry name" value="GroEL apical domain-like"/>
    <property type="match status" value="1"/>
</dbReference>
<evidence type="ECO:0000256" key="4">
    <source>
        <dbReference type="ARBA" id="ARBA00022741"/>
    </source>
</evidence>
<evidence type="ECO:0000256" key="11">
    <source>
        <dbReference type="RuleBase" id="RU000419"/>
    </source>
</evidence>
<dbReference type="InterPro" id="IPR018370">
    <property type="entry name" value="Chaperonin_Cpn60_CS"/>
</dbReference>
<dbReference type="NCBIfam" id="NF009487">
    <property type="entry name" value="PRK12849.1"/>
    <property type="match status" value="1"/>
</dbReference>
<name>A0ABN2I4I6_9MICO</name>
<dbReference type="NCBIfam" id="NF000592">
    <property type="entry name" value="PRK00013.1"/>
    <property type="match status" value="1"/>
</dbReference>
<dbReference type="NCBIfam" id="TIGR02348">
    <property type="entry name" value="GroEL"/>
    <property type="match status" value="1"/>
</dbReference>
<dbReference type="Gene3D" id="3.50.7.10">
    <property type="entry name" value="GroEL"/>
    <property type="match status" value="1"/>
</dbReference>
<dbReference type="EC" id="5.6.1.7" evidence="9"/>
<keyword evidence="9" id="KW-0963">Cytoplasm</keyword>
<accession>A0ABN2I4I6</accession>
<dbReference type="InterPro" id="IPR002423">
    <property type="entry name" value="Cpn60/GroEL/TCP-1"/>
</dbReference>
<comment type="function">
    <text evidence="9 11">Together with its co-chaperonin GroES, plays an essential role in assisting protein folding. The GroEL-GroES system forms a nano-cage that allows encapsulation of the non-native substrate proteins and provides a physical environment optimized to promote and accelerate protein folding.</text>
</comment>
<dbReference type="InterPro" id="IPR027409">
    <property type="entry name" value="GroEL-like_apical_dom_sf"/>
</dbReference>
<comment type="subcellular location">
    <subcellularLocation>
        <location evidence="2">Cell surface</location>
    </subcellularLocation>
    <subcellularLocation>
        <location evidence="9">Cytoplasm</location>
    </subcellularLocation>
    <subcellularLocation>
        <location evidence="8">Secreted</location>
        <location evidence="8">Capsule</location>
    </subcellularLocation>
    <subcellularLocation>
        <location evidence="1">Secreted</location>
        <location evidence="1">Cell wall</location>
    </subcellularLocation>
</comment>
<dbReference type="SUPFAM" id="SSF54849">
    <property type="entry name" value="GroEL-intermediate domain like"/>
    <property type="match status" value="1"/>
</dbReference>
<protein>
    <recommendedName>
        <fullName evidence="9">Chaperonin GroEL</fullName>
        <ecNumber evidence="9">5.6.1.7</ecNumber>
    </recommendedName>
    <alternativeName>
        <fullName evidence="9">60 kDa chaperonin</fullName>
    </alternativeName>
    <alternativeName>
        <fullName evidence="9">Chaperonin-60</fullName>
        <shortName evidence="9">Cpn60</shortName>
    </alternativeName>
</protein>
<dbReference type="PANTHER" id="PTHR45633">
    <property type="entry name" value="60 KDA HEAT SHOCK PROTEIN, MITOCHONDRIAL"/>
    <property type="match status" value="1"/>
</dbReference>
<dbReference type="InterPro" id="IPR027413">
    <property type="entry name" value="GROEL-like_equatorial_sf"/>
</dbReference>
<dbReference type="InterPro" id="IPR001844">
    <property type="entry name" value="Cpn60/GroEL"/>
</dbReference>
<dbReference type="NCBIfam" id="NF009488">
    <property type="entry name" value="PRK12850.1"/>
    <property type="match status" value="1"/>
</dbReference>